<proteinExistence type="predicted"/>
<evidence type="ECO:0000313" key="11">
    <source>
        <dbReference type="EMBL" id="GEL91398.1"/>
    </source>
</evidence>
<dbReference type="InterPro" id="IPR051535">
    <property type="entry name" value="Siderophore_ABC-ATPase"/>
</dbReference>
<evidence type="ECO:0000256" key="3">
    <source>
        <dbReference type="ARBA" id="ARBA00022475"/>
    </source>
</evidence>
<dbReference type="Pfam" id="PF00005">
    <property type="entry name" value="ABC_tran"/>
    <property type="match status" value="1"/>
</dbReference>
<keyword evidence="6 11" id="KW-0067">ATP-binding</keyword>
<evidence type="ECO:0000256" key="5">
    <source>
        <dbReference type="ARBA" id="ARBA00022741"/>
    </source>
</evidence>
<evidence type="ECO:0000256" key="8">
    <source>
        <dbReference type="ARBA" id="ARBA00023065"/>
    </source>
</evidence>
<dbReference type="Proteomes" id="UP000321830">
    <property type="component" value="Unassembled WGS sequence"/>
</dbReference>
<dbReference type="PANTHER" id="PTHR42771">
    <property type="entry name" value="IRON(3+)-HYDROXAMATE IMPORT ATP-BINDING PROTEIN FHUC"/>
    <property type="match status" value="1"/>
</dbReference>
<dbReference type="CDD" id="cd03214">
    <property type="entry name" value="ABC_Iron-Siderophores_B12_Hemin"/>
    <property type="match status" value="1"/>
</dbReference>
<dbReference type="InterPro" id="IPR003593">
    <property type="entry name" value="AAA+_ATPase"/>
</dbReference>
<keyword evidence="5" id="KW-0547">Nucleotide-binding</keyword>
<dbReference type="GO" id="GO:0005524">
    <property type="term" value="F:ATP binding"/>
    <property type="evidence" value="ECO:0007669"/>
    <property type="project" value="UniProtKB-KW"/>
</dbReference>
<dbReference type="GO" id="GO:0016887">
    <property type="term" value="F:ATP hydrolysis activity"/>
    <property type="evidence" value="ECO:0007669"/>
    <property type="project" value="InterPro"/>
</dbReference>
<dbReference type="SUPFAM" id="SSF52540">
    <property type="entry name" value="P-loop containing nucleoside triphosphate hydrolases"/>
    <property type="match status" value="1"/>
</dbReference>
<dbReference type="AlphaFoldDB" id="A0A511J055"/>
<evidence type="ECO:0000259" key="10">
    <source>
        <dbReference type="PROSITE" id="PS50893"/>
    </source>
</evidence>
<dbReference type="PANTHER" id="PTHR42771:SF4">
    <property type="entry name" value="IRON(3+)-HYDROXAMATE IMPORT ATP-BINDING PROTEIN FHUC"/>
    <property type="match status" value="1"/>
</dbReference>
<dbReference type="SMART" id="SM00382">
    <property type="entry name" value="AAA"/>
    <property type="match status" value="1"/>
</dbReference>
<evidence type="ECO:0000256" key="9">
    <source>
        <dbReference type="ARBA" id="ARBA00023136"/>
    </source>
</evidence>
<evidence type="ECO:0000256" key="6">
    <source>
        <dbReference type="ARBA" id="ARBA00022840"/>
    </source>
</evidence>
<keyword evidence="8" id="KW-0406">Ion transport</keyword>
<feature type="domain" description="ABC transporter" evidence="10">
    <location>
        <begin position="15"/>
        <end position="251"/>
    </location>
</feature>
<evidence type="ECO:0000256" key="1">
    <source>
        <dbReference type="ARBA" id="ARBA00004202"/>
    </source>
</evidence>
<keyword evidence="7" id="KW-0408">Iron</keyword>
<dbReference type="PROSITE" id="PS00211">
    <property type="entry name" value="ABC_TRANSPORTER_1"/>
    <property type="match status" value="1"/>
</dbReference>
<keyword evidence="2" id="KW-0813">Transport</keyword>
<dbReference type="InterPro" id="IPR003439">
    <property type="entry name" value="ABC_transporter-like_ATP-bd"/>
</dbReference>
<comment type="caution">
    <text evidence="11">The sequence shown here is derived from an EMBL/GenBank/DDBJ whole genome shotgun (WGS) entry which is preliminary data.</text>
</comment>
<dbReference type="InterPro" id="IPR017871">
    <property type="entry name" value="ABC_transporter-like_CS"/>
</dbReference>
<keyword evidence="9" id="KW-0472">Membrane</keyword>
<dbReference type="GO" id="GO:0005886">
    <property type="term" value="C:plasma membrane"/>
    <property type="evidence" value="ECO:0007669"/>
    <property type="project" value="UniProtKB-SubCell"/>
</dbReference>
<comment type="subcellular location">
    <subcellularLocation>
        <location evidence="1">Cell membrane</location>
        <topology evidence="1">Peripheral membrane protein</topology>
    </subcellularLocation>
</comment>
<accession>A0A511J055</accession>
<sequence length="279" mass="31353">MRMIFNEGVKKMTTLEAVDMTAGYLNKQVIEKLSVKIPEGKVTSLIGPNGSGKSTLLKSFTRILPVSEGKIIVNGSEIATYSPKMLARKISLLAQSSELPLGMTVSEVVSYGRYPYQKFFSGLNEADLHAIEWALEVTHLTNLKERELSSLSGGQAQRVWIAMALAQEADILILDEPTTFLDPAHQLEILQLLIEINQVKKTTILMSLHDINHASRFSDYLIGMKNGQLLVHGKPNEVITKEWMREIFEIDAQIIQLPETKKPVFLTYDLIKDRKEERG</sequence>
<dbReference type="Gene3D" id="3.40.50.300">
    <property type="entry name" value="P-loop containing nucleotide triphosphate hydrolases"/>
    <property type="match status" value="1"/>
</dbReference>
<gene>
    <name evidence="11" type="primary">feuC</name>
    <name evidence="11" type="ORF">EVI01_07350</name>
</gene>
<dbReference type="PROSITE" id="PS50893">
    <property type="entry name" value="ABC_TRANSPORTER_2"/>
    <property type="match status" value="1"/>
</dbReference>
<evidence type="ECO:0000256" key="2">
    <source>
        <dbReference type="ARBA" id="ARBA00022448"/>
    </source>
</evidence>
<keyword evidence="3" id="KW-1003">Cell membrane</keyword>
<dbReference type="InterPro" id="IPR027417">
    <property type="entry name" value="P-loop_NTPase"/>
</dbReference>
<reference evidence="11 12" key="1">
    <citation type="submission" date="2019-07" db="EMBL/GenBank/DDBJ databases">
        <title>Whole genome shotgun sequence of Enterococcus villorum NBRC 100699.</title>
        <authorList>
            <person name="Hosoyama A."/>
            <person name="Uohara A."/>
            <person name="Ohji S."/>
            <person name="Ichikawa N."/>
        </authorList>
    </citation>
    <scope>NUCLEOTIDE SEQUENCE [LARGE SCALE GENOMIC DNA]</scope>
    <source>
        <strain evidence="11 12">NBRC 100699</strain>
    </source>
</reference>
<organism evidence="11 12">
    <name type="scientific">Enterococcus villorum</name>
    <dbReference type="NCBI Taxonomy" id="112904"/>
    <lineage>
        <taxon>Bacteria</taxon>
        <taxon>Bacillati</taxon>
        <taxon>Bacillota</taxon>
        <taxon>Bacilli</taxon>
        <taxon>Lactobacillales</taxon>
        <taxon>Enterococcaceae</taxon>
        <taxon>Enterococcus</taxon>
    </lineage>
</organism>
<evidence type="ECO:0000256" key="4">
    <source>
        <dbReference type="ARBA" id="ARBA00022496"/>
    </source>
</evidence>
<evidence type="ECO:0000313" key="12">
    <source>
        <dbReference type="Proteomes" id="UP000321830"/>
    </source>
</evidence>
<evidence type="ECO:0000256" key="7">
    <source>
        <dbReference type="ARBA" id="ARBA00023004"/>
    </source>
</evidence>
<protein>
    <submittedName>
        <fullName evidence="11">Iron-dicitrate ABC transporter ATP-binding protein</fullName>
    </submittedName>
</protein>
<dbReference type="GO" id="GO:0006826">
    <property type="term" value="P:iron ion transport"/>
    <property type="evidence" value="ECO:0007669"/>
    <property type="project" value="UniProtKB-KW"/>
</dbReference>
<dbReference type="FunFam" id="3.40.50.300:FF:000134">
    <property type="entry name" value="Iron-enterobactin ABC transporter ATP-binding protein"/>
    <property type="match status" value="1"/>
</dbReference>
<keyword evidence="4" id="KW-0410">Iron transport</keyword>
<name>A0A511J055_9ENTE</name>
<dbReference type="EMBL" id="BJWF01000005">
    <property type="protein sequence ID" value="GEL91398.1"/>
    <property type="molecule type" value="Genomic_DNA"/>
</dbReference>